<evidence type="ECO:0000313" key="2">
    <source>
        <dbReference type="Proteomes" id="UP000785679"/>
    </source>
</evidence>
<reference evidence="1" key="1">
    <citation type="submission" date="2019-06" db="EMBL/GenBank/DDBJ databases">
        <authorList>
            <person name="Zheng W."/>
        </authorList>
    </citation>
    <scope>NUCLEOTIDE SEQUENCE</scope>
    <source>
        <strain evidence="1">QDHG01</strain>
    </source>
</reference>
<protein>
    <submittedName>
        <fullName evidence="1">Uncharacterized protein</fullName>
    </submittedName>
</protein>
<organism evidence="1 2">
    <name type="scientific">Halteria grandinella</name>
    <dbReference type="NCBI Taxonomy" id="5974"/>
    <lineage>
        <taxon>Eukaryota</taxon>
        <taxon>Sar</taxon>
        <taxon>Alveolata</taxon>
        <taxon>Ciliophora</taxon>
        <taxon>Intramacronucleata</taxon>
        <taxon>Spirotrichea</taxon>
        <taxon>Stichotrichia</taxon>
        <taxon>Sporadotrichida</taxon>
        <taxon>Halteriidae</taxon>
        <taxon>Halteria</taxon>
    </lineage>
</organism>
<keyword evidence="2" id="KW-1185">Reference proteome</keyword>
<evidence type="ECO:0000313" key="1">
    <source>
        <dbReference type="EMBL" id="TNV85556.1"/>
    </source>
</evidence>
<name>A0A8J8P4Q4_HALGN</name>
<dbReference type="AlphaFoldDB" id="A0A8J8P4Q4"/>
<accession>A0A8J8P4Q4</accession>
<proteinExistence type="predicted"/>
<dbReference type="Proteomes" id="UP000785679">
    <property type="component" value="Unassembled WGS sequence"/>
</dbReference>
<dbReference type="EMBL" id="RRYP01001733">
    <property type="protein sequence ID" value="TNV85556.1"/>
    <property type="molecule type" value="Genomic_DNA"/>
</dbReference>
<comment type="caution">
    <text evidence="1">The sequence shown here is derived from an EMBL/GenBank/DDBJ whole genome shotgun (WGS) entry which is preliminary data.</text>
</comment>
<gene>
    <name evidence="1" type="ORF">FGO68_gene11248</name>
</gene>
<sequence>MLKWRISLIKGFSIPCMKSSKRMIQHSQMLFRSCENFSSSDFPSPTSDYLQIKSPSMYSLEFFVSVSFRTFLLKFCQALCSISAEVSTQSFYSDYFSFIILNPRGTHSSVQRYSQAYSFTKFLRNLSAMFYFFQASASLITFE</sequence>